<evidence type="ECO:0000256" key="3">
    <source>
        <dbReference type="ARBA" id="ARBA00022475"/>
    </source>
</evidence>
<keyword evidence="7" id="KW-0325">Glycoprotein</keyword>
<keyword evidence="6" id="KW-1015">Disulfide bond</keyword>
<evidence type="ECO:0000256" key="6">
    <source>
        <dbReference type="ARBA" id="ARBA00023157"/>
    </source>
</evidence>
<evidence type="ECO:0000256" key="7">
    <source>
        <dbReference type="ARBA" id="ARBA00023180"/>
    </source>
</evidence>
<sequence length="896" mass="100711">LILLNNIRRWFVAGQAKPHRKTNNQPNADIKSDCAGSHMTLTLDEVLAVGNQLEIEATNGSEHILLTPGLAAKCGYSMESDPWGNTRIYTSLMGCYVDNTDDQFFNVGLRLKMYSDGTSDVVTRDVTKTCSYSAWASQEIVCDRNYMEVGPFPHTKGHAGNIKDDLTNNVNDTAYGIWKMTFYTPEPTVMMLDEVHEAGYGAMTSPNRLVVRSPYNTAQTYSEDVAGVPMEVVKVGTYFTTPQGLRIVDLMVACPTGGVTVNDGTISWNIPRYITPLLTGRVKILEMHMGINGKRLDKAQMASRGYTLSTTEYHLVIELPIGSPDGYFKSHAPDYQYHLSYTVEPMLELLWIAKDTQSDTRYKVLFPITTPLMPWYPDIADETIPEEGVFKVKFGTLLHDVNLVNITFSTGVLSAAECNAKGFLQEQKYSNGSKFYLLQVPFSDDVVLKHNPEPLLTAYFLPLTYGFMVMPEETPFSYTLAVDASLNDVVLPTVFGTCNNATFFITVKYGSQGHNFETMLGTQMLTPELGRVYGQTENGTHLSLSLPYTSLDVAFELFDTASVKARLDVLLWEPINNWSLSELSLACNFPLTTTKCYSNGTMTALSLKLESVPNLVPHQLTLRDKSCKPYFSDDRFAHFSFNVNACGTSRVFFGNYLLYENDISLDYSAKAYTSPVEPDFQHTVSCYYLSMTWQHMEFDNEPLVNIPSAEIGTGQLMVEMRLALDESYELFYQAQDYPVQKYLRQPAYFEVALLHSANPQLELILDNCWATLQEERTSLPRWDIIVDGCENLEDRYITIFHPVVSDQRVVVPSLFKRFSVKVFSFVKDKEVLQDEIYVHCDAVICDLNAGNGVCSQCRGSTGVRQPVAAKGQRVQRSTTLHKWQISSGPVRINFLK</sequence>
<evidence type="ECO:0000313" key="10">
    <source>
        <dbReference type="Proteomes" id="UP000694546"/>
    </source>
</evidence>
<keyword evidence="5" id="KW-0472">Membrane</keyword>
<evidence type="ECO:0000259" key="8">
    <source>
        <dbReference type="PROSITE" id="PS51034"/>
    </source>
</evidence>
<name>A0A8C5AVX6_GADMO</name>
<evidence type="ECO:0000256" key="4">
    <source>
        <dbReference type="ARBA" id="ARBA00022525"/>
    </source>
</evidence>
<dbReference type="InterPro" id="IPR058876">
    <property type="entry name" value="Ig-like_ZP"/>
</dbReference>
<dbReference type="InterPro" id="IPR048290">
    <property type="entry name" value="ZP_chr"/>
</dbReference>
<feature type="domain" description="ZP" evidence="8">
    <location>
        <begin position="595"/>
        <end position="861"/>
    </location>
</feature>
<dbReference type="PROSITE" id="PS00682">
    <property type="entry name" value="ZP_1"/>
    <property type="match status" value="1"/>
</dbReference>
<protein>
    <submittedName>
        <fullName evidence="9">Zona pellucida protein AX 1</fullName>
    </submittedName>
</protein>
<dbReference type="PANTHER" id="PTHR47130">
    <property type="entry name" value="SI:DKEY-19B23.11-RELATED"/>
    <property type="match status" value="1"/>
</dbReference>
<gene>
    <name evidence="9" type="primary">zpax1</name>
</gene>
<proteinExistence type="predicted"/>
<dbReference type="GO" id="GO:0005576">
    <property type="term" value="C:extracellular region"/>
    <property type="evidence" value="ECO:0007669"/>
    <property type="project" value="UniProtKB-SubCell"/>
</dbReference>
<dbReference type="Ensembl" id="ENSGMOT00000065821.1">
    <property type="protein sequence ID" value="ENSGMOP00000037373.1"/>
    <property type="gene ID" value="ENSGMOG00000006955.2"/>
</dbReference>
<dbReference type="Pfam" id="PF26562">
    <property type="entry name" value="Ig-like"/>
    <property type="match status" value="1"/>
</dbReference>
<dbReference type="InterPro" id="IPR042235">
    <property type="entry name" value="ZP-C_dom"/>
</dbReference>
<dbReference type="InterPro" id="IPR055356">
    <property type="entry name" value="ZP-N"/>
</dbReference>
<dbReference type="GeneTree" id="ENSGT00940000163503"/>
<keyword evidence="4" id="KW-0964">Secreted</keyword>
<dbReference type="Pfam" id="PF00100">
    <property type="entry name" value="Zona_pellucida"/>
    <property type="match status" value="1"/>
</dbReference>
<dbReference type="InterPro" id="IPR055355">
    <property type="entry name" value="ZP-C"/>
</dbReference>
<evidence type="ECO:0000256" key="2">
    <source>
        <dbReference type="ARBA" id="ARBA00004613"/>
    </source>
</evidence>
<dbReference type="Proteomes" id="UP000694546">
    <property type="component" value="Chromosome 21"/>
</dbReference>
<dbReference type="Gene3D" id="2.60.40.3210">
    <property type="entry name" value="Zona pellucida, ZP-N domain"/>
    <property type="match status" value="1"/>
</dbReference>
<dbReference type="PROSITE" id="PS51034">
    <property type="entry name" value="ZP_2"/>
    <property type="match status" value="1"/>
</dbReference>
<dbReference type="AlphaFoldDB" id="A0A8C5AVX6"/>
<comment type="subcellular location">
    <subcellularLocation>
        <location evidence="1">Cell membrane</location>
    </subcellularLocation>
    <subcellularLocation>
        <location evidence="2">Secreted</location>
    </subcellularLocation>
</comment>
<dbReference type="OMA" id="HDVSQTC"/>
<dbReference type="GO" id="GO:0005886">
    <property type="term" value="C:plasma membrane"/>
    <property type="evidence" value="ECO:0007669"/>
    <property type="project" value="UniProtKB-SubCell"/>
</dbReference>
<keyword evidence="10" id="KW-1185">Reference proteome</keyword>
<evidence type="ECO:0000256" key="5">
    <source>
        <dbReference type="ARBA" id="ARBA00023136"/>
    </source>
</evidence>
<reference evidence="9" key="2">
    <citation type="submission" date="2025-09" db="UniProtKB">
        <authorList>
            <consortium name="Ensembl"/>
        </authorList>
    </citation>
    <scope>IDENTIFICATION</scope>
</reference>
<evidence type="ECO:0000256" key="1">
    <source>
        <dbReference type="ARBA" id="ARBA00004236"/>
    </source>
</evidence>
<dbReference type="SMART" id="SM00241">
    <property type="entry name" value="ZP"/>
    <property type="match status" value="1"/>
</dbReference>
<dbReference type="PRINTS" id="PR00023">
    <property type="entry name" value="ZPELLUCIDA"/>
</dbReference>
<evidence type="ECO:0000313" key="9">
    <source>
        <dbReference type="Ensembl" id="ENSGMOP00000037373.1"/>
    </source>
</evidence>
<dbReference type="Gene3D" id="2.60.40.4100">
    <property type="entry name" value="Zona pellucida, ZP-C domain"/>
    <property type="match status" value="1"/>
</dbReference>
<dbReference type="InterPro" id="IPR017977">
    <property type="entry name" value="ZP_dom_CS"/>
</dbReference>
<reference evidence="9" key="1">
    <citation type="submission" date="2025-08" db="UniProtKB">
        <authorList>
            <consortium name="Ensembl"/>
        </authorList>
    </citation>
    <scope>IDENTIFICATION</scope>
</reference>
<dbReference type="InterPro" id="IPR001507">
    <property type="entry name" value="ZP_dom"/>
</dbReference>
<organism evidence="9 10">
    <name type="scientific">Gadus morhua</name>
    <name type="common">Atlantic cod</name>
    <dbReference type="NCBI Taxonomy" id="8049"/>
    <lineage>
        <taxon>Eukaryota</taxon>
        <taxon>Metazoa</taxon>
        <taxon>Chordata</taxon>
        <taxon>Craniata</taxon>
        <taxon>Vertebrata</taxon>
        <taxon>Euteleostomi</taxon>
        <taxon>Actinopterygii</taxon>
        <taxon>Neopterygii</taxon>
        <taxon>Teleostei</taxon>
        <taxon>Neoteleostei</taxon>
        <taxon>Acanthomorphata</taxon>
        <taxon>Zeiogadaria</taxon>
        <taxon>Gadariae</taxon>
        <taxon>Gadiformes</taxon>
        <taxon>Gadoidei</taxon>
        <taxon>Gadidae</taxon>
        <taxon>Gadus</taxon>
    </lineage>
</organism>
<keyword evidence="3" id="KW-1003">Cell membrane</keyword>
<dbReference type="PANTHER" id="PTHR47130:SF3">
    <property type="entry name" value="ZONA PELLUCIDA PROTEIN"/>
    <property type="match status" value="1"/>
</dbReference>
<dbReference type="Pfam" id="PF23344">
    <property type="entry name" value="ZP-N"/>
    <property type="match status" value="1"/>
</dbReference>
<accession>A0A8C5AVX6</accession>